<dbReference type="EnsemblPlants" id="KRH20574">
    <property type="protein sequence ID" value="KRH20574"/>
    <property type="gene ID" value="GLYMA_13G186900"/>
</dbReference>
<dbReference type="EMBL" id="CM000846">
    <property type="protein sequence ID" value="KRH20574.1"/>
    <property type="molecule type" value="Genomic_DNA"/>
</dbReference>
<evidence type="ECO:0000313" key="3">
    <source>
        <dbReference type="Proteomes" id="UP000008827"/>
    </source>
</evidence>
<sequence>MFISRHQGVLLLATRLCPCSKGPLLIKVGAIITLKAGFVELSLAISPNSKIVSKSMLDSLLGYLYLSMLYAIDVYSQV</sequence>
<accession>A0A0R0GQH2</accession>
<gene>
    <name evidence="1" type="ORF">GLYMA_13G186900</name>
</gene>
<dbReference type="InParanoid" id="A0A0R0GQH2"/>
<reference evidence="2" key="2">
    <citation type="submission" date="2018-02" db="UniProtKB">
        <authorList>
            <consortium name="EnsemblPlants"/>
        </authorList>
    </citation>
    <scope>IDENTIFICATION</scope>
    <source>
        <strain evidence="2">Williams 82</strain>
    </source>
</reference>
<evidence type="ECO:0000313" key="1">
    <source>
        <dbReference type="EMBL" id="KRH20574.1"/>
    </source>
</evidence>
<keyword evidence="3" id="KW-1185">Reference proteome</keyword>
<reference evidence="1 2" key="1">
    <citation type="journal article" date="2010" name="Nature">
        <title>Genome sequence of the palaeopolyploid soybean.</title>
        <authorList>
            <person name="Schmutz J."/>
            <person name="Cannon S.B."/>
            <person name="Schlueter J."/>
            <person name="Ma J."/>
            <person name="Mitros T."/>
            <person name="Nelson W."/>
            <person name="Hyten D.L."/>
            <person name="Song Q."/>
            <person name="Thelen J.J."/>
            <person name="Cheng J."/>
            <person name="Xu D."/>
            <person name="Hellsten U."/>
            <person name="May G.D."/>
            <person name="Yu Y."/>
            <person name="Sakurai T."/>
            <person name="Umezawa T."/>
            <person name="Bhattacharyya M.K."/>
            <person name="Sandhu D."/>
            <person name="Valliyodan B."/>
            <person name="Lindquist E."/>
            <person name="Peto M."/>
            <person name="Grant D."/>
            <person name="Shu S."/>
            <person name="Goodstein D."/>
            <person name="Barry K."/>
            <person name="Futrell-Griggs M."/>
            <person name="Abernathy B."/>
            <person name="Du J."/>
            <person name="Tian Z."/>
            <person name="Zhu L."/>
            <person name="Gill N."/>
            <person name="Joshi T."/>
            <person name="Libault M."/>
            <person name="Sethuraman A."/>
            <person name="Zhang X.-C."/>
            <person name="Shinozaki K."/>
            <person name="Nguyen H.T."/>
            <person name="Wing R.A."/>
            <person name="Cregan P."/>
            <person name="Specht J."/>
            <person name="Grimwood J."/>
            <person name="Rokhsar D."/>
            <person name="Stacey G."/>
            <person name="Shoemaker R.C."/>
            <person name="Jackson S.A."/>
        </authorList>
    </citation>
    <scope>NUCLEOTIDE SEQUENCE</scope>
    <source>
        <strain evidence="2">cv. Williams 82</strain>
        <tissue evidence="1">Callus</tissue>
    </source>
</reference>
<evidence type="ECO:0000313" key="2">
    <source>
        <dbReference type="EnsemblPlants" id="KRH20574"/>
    </source>
</evidence>
<reference evidence="1" key="3">
    <citation type="submission" date="2018-07" db="EMBL/GenBank/DDBJ databases">
        <title>WGS assembly of Glycine max.</title>
        <authorList>
            <person name="Schmutz J."/>
            <person name="Cannon S."/>
            <person name="Schlueter J."/>
            <person name="Ma J."/>
            <person name="Mitros T."/>
            <person name="Nelson W."/>
            <person name="Hyten D."/>
            <person name="Song Q."/>
            <person name="Thelen J."/>
            <person name="Cheng J."/>
            <person name="Xu D."/>
            <person name="Hellsten U."/>
            <person name="May G."/>
            <person name="Yu Y."/>
            <person name="Sakurai T."/>
            <person name="Umezawa T."/>
            <person name="Bhattacharyya M."/>
            <person name="Sandhu D."/>
            <person name="Valliyodan B."/>
            <person name="Lindquist E."/>
            <person name="Peto M."/>
            <person name="Grant D."/>
            <person name="Shu S."/>
            <person name="Goodstein D."/>
            <person name="Barry K."/>
            <person name="Futrell-Griggs M."/>
            <person name="Abernathy B."/>
            <person name="Du J."/>
            <person name="Tian Z."/>
            <person name="Zhu L."/>
            <person name="Gill N."/>
            <person name="Joshi T."/>
            <person name="Libault M."/>
            <person name="Sethuraman A."/>
            <person name="Zhang X."/>
            <person name="Shinozaki K."/>
            <person name="Nguyen H."/>
            <person name="Wing R."/>
            <person name="Cregan P."/>
            <person name="Specht J."/>
            <person name="Grimwood J."/>
            <person name="Rokhsar D."/>
            <person name="Stacey G."/>
            <person name="Shoemaker R."/>
            <person name="Jackson S."/>
        </authorList>
    </citation>
    <scope>NUCLEOTIDE SEQUENCE</scope>
    <source>
        <tissue evidence="1">Callus</tissue>
    </source>
</reference>
<dbReference type="AlphaFoldDB" id="A0A0R0GQH2"/>
<organism evidence="1">
    <name type="scientific">Glycine max</name>
    <name type="common">Soybean</name>
    <name type="synonym">Glycine hispida</name>
    <dbReference type="NCBI Taxonomy" id="3847"/>
    <lineage>
        <taxon>Eukaryota</taxon>
        <taxon>Viridiplantae</taxon>
        <taxon>Streptophyta</taxon>
        <taxon>Embryophyta</taxon>
        <taxon>Tracheophyta</taxon>
        <taxon>Spermatophyta</taxon>
        <taxon>Magnoliopsida</taxon>
        <taxon>eudicotyledons</taxon>
        <taxon>Gunneridae</taxon>
        <taxon>Pentapetalae</taxon>
        <taxon>rosids</taxon>
        <taxon>fabids</taxon>
        <taxon>Fabales</taxon>
        <taxon>Fabaceae</taxon>
        <taxon>Papilionoideae</taxon>
        <taxon>50 kb inversion clade</taxon>
        <taxon>NPAAA clade</taxon>
        <taxon>indigoferoid/millettioid clade</taxon>
        <taxon>Phaseoleae</taxon>
        <taxon>Glycine</taxon>
        <taxon>Glycine subgen. Soja</taxon>
    </lineage>
</organism>
<dbReference type="Gramene" id="KRH20574">
    <property type="protein sequence ID" value="KRH20574"/>
    <property type="gene ID" value="GLYMA_13G186900"/>
</dbReference>
<dbReference type="Proteomes" id="UP000008827">
    <property type="component" value="Chromosome 13"/>
</dbReference>
<name>A0A0R0GQH2_SOYBN</name>
<proteinExistence type="predicted"/>
<protein>
    <submittedName>
        <fullName evidence="1 2">Uncharacterized protein</fullName>
    </submittedName>
</protein>